<proteinExistence type="inferred from homology"/>
<dbReference type="NCBIfam" id="TIGR00043">
    <property type="entry name" value="rRNA maturation RNase YbeY"/>
    <property type="match status" value="1"/>
</dbReference>
<reference evidence="9 10" key="1">
    <citation type="submission" date="2021-01" db="EMBL/GenBank/DDBJ databases">
        <title>Entomomonas sp. F2A isolated from a house cricket (Acheta domesticus).</title>
        <authorList>
            <person name="Spergser J."/>
            <person name="Busse H.-J."/>
        </authorList>
    </citation>
    <scope>NUCLEOTIDE SEQUENCE [LARGE SCALE GENOMIC DNA]</scope>
    <source>
        <strain evidence="9 10">F2A</strain>
    </source>
</reference>
<keyword evidence="10" id="KW-1185">Reference proteome</keyword>
<dbReference type="GO" id="GO:0005737">
    <property type="term" value="C:cytoplasm"/>
    <property type="evidence" value="ECO:0007669"/>
    <property type="project" value="UniProtKB-SubCell"/>
</dbReference>
<comment type="function">
    <text evidence="8">Single strand-specific metallo-endoribonuclease involved in late-stage 70S ribosome quality control and in maturation of the 3' terminus of the 16S rRNA.</text>
</comment>
<dbReference type="InterPro" id="IPR023091">
    <property type="entry name" value="MetalPrtase_cat_dom_sf_prd"/>
</dbReference>
<evidence type="ECO:0000256" key="4">
    <source>
        <dbReference type="ARBA" id="ARBA00022723"/>
    </source>
</evidence>
<feature type="binding site" evidence="8">
    <location>
        <position position="117"/>
    </location>
    <ligand>
        <name>Zn(2+)</name>
        <dbReference type="ChEBI" id="CHEBI:29105"/>
        <note>catalytic</note>
    </ligand>
</feature>
<dbReference type="RefSeq" id="WP_201092865.1">
    <property type="nucleotide sequence ID" value="NZ_CP067393.1"/>
</dbReference>
<comment type="subcellular location">
    <subcellularLocation>
        <location evidence="8">Cytoplasm</location>
    </subcellularLocation>
</comment>
<evidence type="ECO:0000256" key="6">
    <source>
        <dbReference type="ARBA" id="ARBA00022801"/>
    </source>
</evidence>
<protein>
    <recommendedName>
        <fullName evidence="8">Endoribonuclease YbeY</fullName>
        <ecNumber evidence="8">3.1.-.-</ecNumber>
    </recommendedName>
</protein>
<evidence type="ECO:0000256" key="2">
    <source>
        <dbReference type="ARBA" id="ARBA00022517"/>
    </source>
</evidence>
<dbReference type="GO" id="GO:0008270">
    <property type="term" value="F:zinc ion binding"/>
    <property type="evidence" value="ECO:0007669"/>
    <property type="project" value="UniProtKB-UniRule"/>
</dbReference>
<accession>A0A974RYE5</accession>
<feature type="binding site" evidence="8">
    <location>
        <position position="113"/>
    </location>
    <ligand>
        <name>Zn(2+)</name>
        <dbReference type="ChEBI" id="CHEBI:29105"/>
        <note>catalytic</note>
    </ligand>
</feature>
<keyword evidence="6 8" id="KW-0378">Hydrolase</keyword>
<dbReference type="InterPro" id="IPR020549">
    <property type="entry name" value="YbeY_CS"/>
</dbReference>
<keyword evidence="8" id="KW-0963">Cytoplasm</keyword>
<dbReference type="Pfam" id="PF02130">
    <property type="entry name" value="YbeY"/>
    <property type="match status" value="1"/>
</dbReference>
<feature type="binding site" evidence="8">
    <location>
        <position position="123"/>
    </location>
    <ligand>
        <name>Zn(2+)</name>
        <dbReference type="ChEBI" id="CHEBI:29105"/>
        <note>catalytic</note>
    </ligand>
</feature>
<evidence type="ECO:0000313" key="10">
    <source>
        <dbReference type="Proteomes" id="UP000595278"/>
    </source>
</evidence>
<dbReference type="PROSITE" id="PS01306">
    <property type="entry name" value="UPF0054"/>
    <property type="match status" value="1"/>
</dbReference>
<dbReference type="Proteomes" id="UP000595278">
    <property type="component" value="Chromosome"/>
</dbReference>
<evidence type="ECO:0000256" key="3">
    <source>
        <dbReference type="ARBA" id="ARBA00022722"/>
    </source>
</evidence>
<keyword evidence="3 8" id="KW-0540">Nuclease</keyword>
<evidence type="ECO:0000256" key="5">
    <source>
        <dbReference type="ARBA" id="ARBA00022759"/>
    </source>
</evidence>
<dbReference type="KEGG" id="eaz:JHT90_00635"/>
<dbReference type="SUPFAM" id="SSF55486">
    <property type="entry name" value="Metalloproteases ('zincins'), catalytic domain"/>
    <property type="match status" value="1"/>
</dbReference>
<sequence>MSIELDLQLASEEPYIPDASLFLKWCEAAITPYQEHAELTIRIVDEAEGQALNATYRCKDYATNVLSFPSELPEGILDIPLLGDLIICAPVVTKEAEQQQKSLEAHWAHLVTHGCLHLLGFDHEEQQAATEMETLEQQLLMKQGYPDPYQEVN</sequence>
<dbReference type="GO" id="GO:0006364">
    <property type="term" value="P:rRNA processing"/>
    <property type="evidence" value="ECO:0007669"/>
    <property type="project" value="UniProtKB-UniRule"/>
</dbReference>
<evidence type="ECO:0000256" key="8">
    <source>
        <dbReference type="HAMAP-Rule" id="MF_00009"/>
    </source>
</evidence>
<dbReference type="HAMAP" id="MF_00009">
    <property type="entry name" value="Endoribonucl_YbeY"/>
    <property type="match status" value="1"/>
</dbReference>
<evidence type="ECO:0000256" key="7">
    <source>
        <dbReference type="ARBA" id="ARBA00022833"/>
    </source>
</evidence>
<keyword evidence="5 8" id="KW-0255">Endonuclease</keyword>
<dbReference type="Gene3D" id="3.40.390.30">
    <property type="entry name" value="Metalloproteases ('zincins'), catalytic domain"/>
    <property type="match status" value="1"/>
</dbReference>
<dbReference type="GO" id="GO:0004521">
    <property type="term" value="F:RNA endonuclease activity"/>
    <property type="evidence" value="ECO:0007669"/>
    <property type="project" value="UniProtKB-UniRule"/>
</dbReference>
<dbReference type="AlphaFoldDB" id="A0A974RYE5"/>
<evidence type="ECO:0000256" key="1">
    <source>
        <dbReference type="ARBA" id="ARBA00010875"/>
    </source>
</evidence>
<keyword evidence="8" id="KW-0698">rRNA processing</keyword>
<keyword evidence="7 8" id="KW-0862">Zinc</keyword>
<keyword evidence="2 8" id="KW-0690">Ribosome biogenesis</keyword>
<gene>
    <name evidence="8 9" type="primary">ybeY</name>
    <name evidence="9" type="ORF">JHT90_00635</name>
</gene>
<dbReference type="EC" id="3.1.-.-" evidence="8"/>
<keyword evidence="4 8" id="KW-0479">Metal-binding</keyword>
<dbReference type="PANTHER" id="PTHR46986">
    <property type="entry name" value="ENDORIBONUCLEASE YBEY, CHLOROPLASTIC"/>
    <property type="match status" value="1"/>
</dbReference>
<dbReference type="PANTHER" id="PTHR46986:SF1">
    <property type="entry name" value="ENDORIBONUCLEASE YBEY, CHLOROPLASTIC"/>
    <property type="match status" value="1"/>
</dbReference>
<dbReference type="EMBL" id="CP067393">
    <property type="protein sequence ID" value="QQP85804.1"/>
    <property type="molecule type" value="Genomic_DNA"/>
</dbReference>
<comment type="cofactor">
    <cofactor evidence="8">
        <name>Zn(2+)</name>
        <dbReference type="ChEBI" id="CHEBI:29105"/>
    </cofactor>
    <text evidence="8">Binds 1 zinc ion.</text>
</comment>
<dbReference type="InterPro" id="IPR002036">
    <property type="entry name" value="YbeY"/>
</dbReference>
<comment type="similarity">
    <text evidence="1 8">Belongs to the endoribonuclease YbeY family.</text>
</comment>
<name>A0A974RYE5_9GAMM</name>
<organism evidence="9 10">
    <name type="scientific">Entomomonas asaccharolytica</name>
    <dbReference type="NCBI Taxonomy" id="2785331"/>
    <lineage>
        <taxon>Bacteria</taxon>
        <taxon>Pseudomonadati</taxon>
        <taxon>Pseudomonadota</taxon>
        <taxon>Gammaproteobacteria</taxon>
        <taxon>Pseudomonadales</taxon>
        <taxon>Pseudomonadaceae</taxon>
        <taxon>Entomomonas</taxon>
    </lineage>
</organism>
<dbReference type="GO" id="GO:0004222">
    <property type="term" value="F:metalloendopeptidase activity"/>
    <property type="evidence" value="ECO:0007669"/>
    <property type="project" value="InterPro"/>
</dbReference>
<evidence type="ECO:0000313" key="9">
    <source>
        <dbReference type="EMBL" id="QQP85804.1"/>
    </source>
</evidence>